<dbReference type="AlphaFoldDB" id="A0A9Q0IZ39"/>
<dbReference type="Proteomes" id="UP001148018">
    <property type="component" value="Unassembled WGS sequence"/>
</dbReference>
<gene>
    <name evidence="3" type="ORF">NHX12_018923</name>
</gene>
<evidence type="ECO:0000256" key="1">
    <source>
        <dbReference type="SAM" id="MobiDB-lite"/>
    </source>
</evidence>
<keyword evidence="2" id="KW-0812">Transmembrane</keyword>
<dbReference type="EMBL" id="JANIIK010000034">
    <property type="protein sequence ID" value="KAJ3615356.1"/>
    <property type="molecule type" value="Genomic_DNA"/>
</dbReference>
<evidence type="ECO:0000313" key="4">
    <source>
        <dbReference type="Proteomes" id="UP001148018"/>
    </source>
</evidence>
<dbReference type="OrthoDB" id="8889598at2759"/>
<comment type="caution">
    <text evidence="3">The sequence shown here is derived from an EMBL/GenBank/DDBJ whole genome shotgun (WGS) entry which is preliminary data.</text>
</comment>
<accession>A0A9Q0IZ39</accession>
<sequence length="176" mass="18950">MVGGSCARRLARRSRSALIAALTVLLVQTLIVWNFSSLDSGEEQRGGGTRGGSSSSVREKRRDHSINSITGGRGGHGDYSKKHVMGAQQHQNQPSPGGRATVRHIQQPYGMKPGALLTLEEPPAVSGVVVPRRRLDVPPRYAEHVSHSPHTDRRLVRVVLRGGTLGAARLAYPLAD</sequence>
<keyword evidence="2" id="KW-1133">Transmembrane helix</keyword>
<name>A0A9Q0IZ39_9TELE</name>
<organism evidence="3 4">
    <name type="scientific">Muraenolepis orangiensis</name>
    <name type="common">Patagonian moray cod</name>
    <dbReference type="NCBI Taxonomy" id="630683"/>
    <lineage>
        <taxon>Eukaryota</taxon>
        <taxon>Metazoa</taxon>
        <taxon>Chordata</taxon>
        <taxon>Craniata</taxon>
        <taxon>Vertebrata</taxon>
        <taxon>Euteleostomi</taxon>
        <taxon>Actinopterygii</taxon>
        <taxon>Neopterygii</taxon>
        <taxon>Teleostei</taxon>
        <taxon>Neoteleostei</taxon>
        <taxon>Acanthomorphata</taxon>
        <taxon>Zeiogadaria</taxon>
        <taxon>Gadariae</taxon>
        <taxon>Gadiformes</taxon>
        <taxon>Muraenolepidoidei</taxon>
        <taxon>Muraenolepididae</taxon>
        <taxon>Muraenolepis</taxon>
    </lineage>
</organism>
<proteinExistence type="predicted"/>
<feature type="transmembrane region" description="Helical" evidence="2">
    <location>
        <begin position="17"/>
        <end position="35"/>
    </location>
</feature>
<protein>
    <submittedName>
        <fullName evidence="3">Uncharacterized protein</fullName>
    </submittedName>
</protein>
<reference evidence="3" key="1">
    <citation type="submission" date="2022-07" db="EMBL/GenBank/DDBJ databases">
        <title>Chromosome-level genome of Muraenolepis orangiensis.</title>
        <authorList>
            <person name="Kim J."/>
        </authorList>
    </citation>
    <scope>NUCLEOTIDE SEQUENCE</scope>
    <source>
        <strain evidence="3">KU_S4_2022</strain>
        <tissue evidence="3">Muscle</tissue>
    </source>
</reference>
<evidence type="ECO:0000313" key="3">
    <source>
        <dbReference type="EMBL" id="KAJ3615356.1"/>
    </source>
</evidence>
<keyword evidence="4" id="KW-1185">Reference proteome</keyword>
<feature type="region of interest" description="Disordered" evidence="1">
    <location>
        <begin position="40"/>
        <end position="100"/>
    </location>
</feature>
<keyword evidence="2" id="KW-0472">Membrane</keyword>
<evidence type="ECO:0000256" key="2">
    <source>
        <dbReference type="SAM" id="Phobius"/>
    </source>
</evidence>